<proteinExistence type="predicted"/>
<dbReference type="AlphaFoldDB" id="M3E4S6"/>
<gene>
    <name evidence="1" type="ORF">SBD_7610</name>
</gene>
<dbReference type="Proteomes" id="UP000030760">
    <property type="component" value="Unassembled WGS sequence"/>
</dbReference>
<organism evidence="1 2">
    <name type="scientific">Streptomyces bottropensis ATCC 25435</name>
    <dbReference type="NCBI Taxonomy" id="1054862"/>
    <lineage>
        <taxon>Bacteria</taxon>
        <taxon>Bacillati</taxon>
        <taxon>Actinomycetota</taxon>
        <taxon>Actinomycetes</taxon>
        <taxon>Kitasatosporales</taxon>
        <taxon>Streptomycetaceae</taxon>
        <taxon>Streptomyces</taxon>
    </lineage>
</organism>
<protein>
    <submittedName>
        <fullName evidence="1">Uncharacterized protein</fullName>
    </submittedName>
</protein>
<sequence>MCGGWRLRCGMDAEWTAPRYGVAEKRDRERSDAWRGTAPGRFTVRLRSHGACFPSEA</sequence>
<accession>M3E4S6</accession>
<reference evidence="2" key="1">
    <citation type="journal article" date="2013" name="Genome Announc.">
        <title>Draft Genome Sequence of Streptomyces bottropensis ATCC 25435, a Bottromycin-Producing Actinomycete.</title>
        <authorList>
            <person name="Zhang H."/>
            <person name="Zhou W."/>
            <person name="Zhuang Y."/>
            <person name="Liang X."/>
            <person name="Liu T."/>
        </authorList>
    </citation>
    <scope>NUCLEOTIDE SEQUENCE [LARGE SCALE GENOMIC DNA]</scope>
    <source>
        <strain evidence="2">ATCC 25435</strain>
    </source>
</reference>
<name>M3E4S6_9ACTN</name>
<evidence type="ECO:0000313" key="1">
    <source>
        <dbReference type="EMBL" id="EMF50891.1"/>
    </source>
</evidence>
<evidence type="ECO:0000313" key="2">
    <source>
        <dbReference type="Proteomes" id="UP000030760"/>
    </source>
</evidence>
<dbReference type="EMBL" id="KB405097">
    <property type="protein sequence ID" value="EMF50891.1"/>
    <property type="molecule type" value="Genomic_DNA"/>
</dbReference>